<dbReference type="Gene3D" id="3.40.50.720">
    <property type="entry name" value="NAD(P)-binding Rossmann-like Domain"/>
    <property type="match status" value="2"/>
</dbReference>
<evidence type="ECO:0000259" key="5">
    <source>
        <dbReference type="Pfam" id="PF00899"/>
    </source>
</evidence>
<dbReference type="PIRSF" id="PIRSF039099">
    <property type="entry name" value="APP-BP1"/>
    <property type="match status" value="1"/>
</dbReference>
<dbReference type="RefSeq" id="XP_049137512.1">
    <property type="nucleotide sequence ID" value="XM_049296288.1"/>
</dbReference>
<protein>
    <recommendedName>
        <fullName evidence="4">NEDD8-activating enzyme E1 regulatory subunit</fullName>
    </recommendedName>
</protein>
<proteinExistence type="inferred from homology"/>
<dbReference type="GO" id="GO:0005737">
    <property type="term" value="C:cytoplasm"/>
    <property type="evidence" value="ECO:0007669"/>
    <property type="project" value="TreeGrafter"/>
</dbReference>
<accession>A0A9Q8SEE5</accession>
<evidence type="ECO:0000256" key="3">
    <source>
        <dbReference type="ARBA" id="ARBA00022786"/>
    </source>
</evidence>
<dbReference type="InterPro" id="IPR030667">
    <property type="entry name" value="APP-BP1"/>
</dbReference>
<reference evidence="6" key="1">
    <citation type="journal article" date="2021" name="Mol. Plant Microbe Interact.">
        <title>Complete Genome Sequence of the Plant-Pathogenic Fungus Colletotrichum lupini.</title>
        <authorList>
            <person name="Baroncelli R."/>
            <person name="Pensec F."/>
            <person name="Da Lio D."/>
            <person name="Boufleur T."/>
            <person name="Vicente I."/>
            <person name="Sarrocco S."/>
            <person name="Picot A."/>
            <person name="Baraldi E."/>
            <person name="Sukno S."/>
            <person name="Thon M."/>
            <person name="Le Floch G."/>
        </authorList>
    </citation>
    <scope>NUCLEOTIDE SEQUENCE</scope>
    <source>
        <strain evidence="6">IMI 504893</strain>
    </source>
</reference>
<evidence type="ECO:0000313" key="7">
    <source>
        <dbReference type="Proteomes" id="UP000830671"/>
    </source>
</evidence>
<comment type="similarity">
    <text evidence="2 4">Belongs to the ubiquitin-activating E1 family. ULA1 subfamily.</text>
</comment>
<keyword evidence="3 4" id="KW-0833">Ubl conjugation pathway</keyword>
<dbReference type="PANTHER" id="PTHR10953">
    <property type="entry name" value="UBIQUITIN-ACTIVATING ENZYME E1"/>
    <property type="match status" value="1"/>
</dbReference>
<dbReference type="Pfam" id="PF00899">
    <property type="entry name" value="ThiF"/>
    <property type="match status" value="1"/>
</dbReference>
<dbReference type="InterPro" id="IPR045886">
    <property type="entry name" value="ThiF/MoeB/HesA"/>
</dbReference>
<gene>
    <name evidence="6" type="ORF">CLUP02_17376</name>
</gene>
<dbReference type="GO" id="GO:0019781">
    <property type="term" value="F:NEDD8 activating enzyme activity"/>
    <property type="evidence" value="ECO:0007669"/>
    <property type="project" value="UniProtKB-UniRule"/>
</dbReference>
<dbReference type="Proteomes" id="UP000830671">
    <property type="component" value="Chromosome 10"/>
</dbReference>
<dbReference type="GeneID" id="73351298"/>
<comment type="function">
    <text evidence="4">Regulatory subunit of the dimeric UBA3-ULA1 E1 enzyme.</text>
</comment>
<evidence type="ECO:0000313" key="6">
    <source>
        <dbReference type="EMBL" id="UQC75867.1"/>
    </source>
</evidence>
<dbReference type="InterPro" id="IPR035985">
    <property type="entry name" value="Ubiquitin-activating_enz"/>
</dbReference>
<sequence length="609" mass="66634">MLWCHFVVDDTQPRHLQTAKKALATTVPHPTHHSAHVLSLSSYSILDTSPSGLSSPASTMTDIIADQAPPALAVPSEKEKKYDRQLRLWAASGQAALESANILLVNSGTGTVGVETLKNLVLPGIGNFTIADDAVVNEADLGVNFFLDESHLGKSRAQSCTELLLELNPEVQGDWYPKTSENTGLQDLLKTSNPFTIILYTLPMKQEDLTVLESYSREHKTPVIAIHSAGFYSYFSTRLPGIYPIVDTHPDVTAITDLRLLTPWEELEAFADSLTKDIDSLDSHEHGHLPFVVILLHYLKEWKSSHDCKPPSNYKEKVEFRKTVAAATRTDNPEGGEENFEEAEAAVLKTISPPSLPSAVKEVFEYKHADENEATSSFWIIAGAVRDFYEKHGCLPVPGGLPDMKAQTSVYVELQNIYKAKARKDAAEVLESVRQKAGGEGVDAAEVDLFCKNAAFVKLVVPASGGPEQLRSVAGEEHLHEDCHSRCSHIAFTAQEFANDEMAKEGVVPLSLFPIYLALQSTSHTPTASSDEILDKIKTLLPDWSDNERLAQAAQEVARSGGGELHNVSAVTGGMVAQETIKIITNQYVPIENTCIFDGIASRCQILRL</sequence>
<evidence type="ECO:0000256" key="1">
    <source>
        <dbReference type="ARBA" id="ARBA00005032"/>
    </source>
</evidence>
<dbReference type="GO" id="GO:0045116">
    <property type="term" value="P:protein neddylation"/>
    <property type="evidence" value="ECO:0007669"/>
    <property type="project" value="UniProtKB-UniRule"/>
</dbReference>
<dbReference type="SUPFAM" id="SSF69572">
    <property type="entry name" value="Activating enzymes of the ubiquitin-like proteins"/>
    <property type="match status" value="1"/>
</dbReference>
<comment type="pathway">
    <text evidence="1 4">Protein modification; protein neddylation.</text>
</comment>
<dbReference type="EMBL" id="CP019472">
    <property type="protein sequence ID" value="UQC75867.1"/>
    <property type="molecule type" value="Genomic_DNA"/>
</dbReference>
<dbReference type="KEGG" id="clup:CLUP02_17376"/>
<dbReference type="PANTHER" id="PTHR10953:SF29">
    <property type="entry name" value="NEDD8-ACTIVATING ENZYME E1 REGULATORY SUBUNIT"/>
    <property type="match status" value="1"/>
</dbReference>
<dbReference type="InterPro" id="IPR000594">
    <property type="entry name" value="ThiF_NAD_FAD-bd"/>
</dbReference>
<organism evidence="6 7">
    <name type="scientific">Colletotrichum lupini</name>
    <dbReference type="NCBI Taxonomy" id="145971"/>
    <lineage>
        <taxon>Eukaryota</taxon>
        <taxon>Fungi</taxon>
        <taxon>Dikarya</taxon>
        <taxon>Ascomycota</taxon>
        <taxon>Pezizomycotina</taxon>
        <taxon>Sordariomycetes</taxon>
        <taxon>Hypocreomycetidae</taxon>
        <taxon>Glomerellales</taxon>
        <taxon>Glomerellaceae</taxon>
        <taxon>Colletotrichum</taxon>
        <taxon>Colletotrichum acutatum species complex</taxon>
    </lineage>
</organism>
<evidence type="ECO:0000256" key="4">
    <source>
        <dbReference type="PIRNR" id="PIRNR039099"/>
    </source>
</evidence>
<keyword evidence="7" id="KW-1185">Reference proteome</keyword>
<feature type="domain" description="THIF-type NAD/FAD binding fold" evidence="5">
    <location>
        <begin position="82"/>
        <end position="600"/>
    </location>
</feature>
<name>A0A9Q8SEE5_9PEZI</name>
<evidence type="ECO:0000256" key="2">
    <source>
        <dbReference type="ARBA" id="ARBA00006868"/>
    </source>
</evidence>
<dbReference type="AlphaFoldDB" id="A0A9Q8SEE5"/>